<keyword evidence="2" id="KW-0547">Nucleotide-binding</keyword>
<dbReference type="GO" id="GO:0006508">
    <property type="term" value="P:proteolysis"/>
    <property type="evidence" value="ECO:0007669"/>
    <property type="project" value="InterPro"/>
</dbReference>
<sequence>MSTPLRKRALLIGIGTYRDRDLSPLPCTAVDTAQLRQVLEHPAIGAFSEVRVVVDPGADVMRQEISAFTEDLGPADLGLLYISGHGARMSQTTGEFFFIASDTDVRRMASTGVGATFVNEQLEQAAAPQKVAILDCCQSGGYSLGFRTRNTKSPEPPVAPLTSRGVYVLSSSGADESSYAGNATSDGSTPSVFTEELVNALRTGRGDTGNDGIVSVDELFHYVNQQVRRRDLPTPQTPLFSADKVNTRIDLARSYAGPPLPVVTASSPVQLGAARAVAGSHGTDAWGLLIEYYRQCLGAAASSDMPLLSVDQVGDGYVCLPGTERLLSGDLDSTGSIPVPEDAVDFVEQAALQETDLWYGYPAVVLLSDKNGNALRVPRFAPLFVRQVQVVAGSDGMRLEPFGEPEPHPRLAENLLGADEAEQMRATYQATWTSGMHSQMVQEIRHFLREEFHLPDVQQLLPLDLEPTVDTRTPVQGARNAAVLFRVHSSENVNQQLLRDLDKIASGKDSIRGTALAALLDATADQQVGPDWKPVTPFAANEGQDAVLRSAMTRRLTVATGPPGTGKSQLVANLAATAVANGQSVLVASTNNRAVDEVAQRCQDMVTGSLVRTGNVEAKRKERETLRQLTTKQLPKINVSTAAAQLFHARKALDETVTAMAYKARLEHDLLRSAEANETAATALASTPESLRAHFAARIDLDALAHRAGKAAAARLFARWRQGRFLRRMEWSGEPSPDLCSAIATWAAAERNWQKLLATARDLPDDDAQKHSFDARQESVRERSETLLAASVGAGVQTGRQHLSAFMQVSGKDWPELRAVLKHIKGWAVTTLSVRRFPPDPALFDLVIVDEASQCAIPQVLPVLYRAKRALIIGDPMQLPPVVTLPAAQEAEIRRAVGIQASWLEQRRATYHRHSAFHAFETAVGGTSLLLDEHFRCHPAIAAIANEQFYGGQLTVMTDVAKQHGLSRPAVLWAKERGTARRAKGGSWINEAEVAKVVKSVAYLLESLPEDATIGVVTPYKPQARLLTDRLPRNDRIQVGTVHTFQGSQRDVILFSLVATKEMPPGSRAWLANQLYLWNVAITRAKSHLIVVGHPDFWGGQTGVGRILVDAAASASRQQATDLELDPLLLRLHEQLSSRVECRLHEVVSGHVADAVVVDPSGTSTILLDRGYEDTDPARHLRLQYERKRLLAQPDQPARRMPAWRLFDQPKAT</sequence>
<evidence type="ECO:0000256" key="4">
    <source>
        <dbReference type="ARBA" id="ARBA00022806"/>
    </source>
</evidence>
<keyword evidence="4" id="KW-0347">Helicase</keyword>
<dbReference type="Pfam" id="PF13086">
    <property type="entry name" value="AAA_11"/>
    <property type="match status" value="1"/>
</dbReference>
<evidence type="ECO:0000259" key="6">
    <source>
        <dbReference type="Pfam" id="PF00656"/>
    </source>
</evidence>
<evidence type="ECO:0008006" key="11">
    <source>
        <dbReference type="Google" id="ProtNLM"/>
    </source>
</evidence>
<dbReference type="PANTHER" id="PTHR43788">
    <property type="entry name" value="DNA2/NAM7 HELICASE FAMILY MEMBER"/>
    <property type="match status" value="1"/>
</dbReference>
<dbReference type="GO" id="GO:0005524">
    <property type="term" value="F:ATP binding"/>
    <property type="evidence" value="ECO:0007669"/>
    <property type="project" value="UniProtKB-KW"/>
</dbReference>
<feature type="domain" description="DNA2/NAM7 helicase-like C-terminal" evidence="8">
    <location>
        <begin position="915"/>
        <end position="1095"/>
    </location>
</feature>
<keyword evidence="3" id="KW-0378">Hydrolase</keyword>
<evidence type="ECO:0000256" key="5">
    <source>
        <dbReference type="ARBA" id="ARBA00022840"/>
    </source>
</evidence>
<dbReference type="RefSeq" id="WP_054294400.1">
    <property type="nucleotide sequence ID" value="NZ_CP012752.1"/>
</dbReference>
<protein>
    <recommendedName>
        <fullName evidence="11">Caspase family p20 domain-containing protein</fullName>
    </recommendedName>
</protein>
<keyword evidence="10" id="KW-1185">Reference proteome</keyword>
<comment type="similarity">
    <text evidence="1">Belongs to the DNA2/NAM7 helicase family.</text>
</comment>
<dbReference type="EMBL" id="CP012752">
    <property type="protein sequence ID" value="ALG12507.1"/>
    <property type="molecule type" value="Genomic_DNA"/>
</dbReference>
<dbReference type="InterPro" id="IPR041677">
    <property type="entry name" value="DNA2/NAM7_AAA_11"/>
</dbReference>
<dbReference type="SUPFAM" id="SSF52129">
    <property type="entry name" value="Caspase-like"/>
    <property type="match status" value="1"/>
</dbReference>
<evidence type="ECO:0000313" key="10">
    <source>
        <dbReference type="Proteomes" id="UP000063699"/>
    </source>
</evidence>
<dbReference type="InterPro" id="IPR027417">
    <property type="entry name" value="P-loop_NTPase"/>
</dbReference>
<dbReference type="STRING" id="860235.AOZ06_41620"/>
<dbReference type="Pfam" id="PF00656">
    <property type="entry name" value="Peptidase_C14"/>
    <property type="match status" value="1"/>
</dbReference>
<dbReference type="InterPro" id="IPR029030">
    <property type="entry name" value="Caspase-like_dom_sf"/>
</dbReference>
<dbReference type="InterPro" id="IPR041679">
    <property type="entry name" value="DNA2/NAM7-like_C"/>
</dbReference>
<dbReference type="InterPro" id="IPR050534">
    <property type="entry name" value="Coronavir_polyprotein_1ab"/>
</dbReference>
<dbReference type="SUPFAM" id="SSF52540">
    <property type="entry name" value="P-loop containing nucleoside triphosphate hydrolases"/>
    <property type="match status" value="1"/>
</dbReference>
<dbReference type="Proteomes" id="UP000063699">
    <property type="component" value="Chromosome"/>
</dbReference>
<organism evidence="9 10">
    <name type="scientific">Kibdelosporangium phytohabitans</name>
    <dbReference type="NCBI Taxonomy" id="860235"/>
    <lineage>
        <taxon>Bacteria</taxon>
        <taxon>Bacillati</taxon>
        <taxon>Actinomycetota</taxon>
        <taxon>Actinomycetes</taxon>
        <taxon>Pseudonocardiales</taxon>
        <taxon>Pseudonocardiaceae</taxon>
        <taxon>Kibdelosporangium</taxon>
    </lineage>
</organism>
<dbReference type="CDD" id="cd18808">
    <property type="entry name" value="SF1_C_Upf1"/>
    <property type="match status" value="1"/>
</dbReference>
<reference evidence="9 10" key="1">
    <citation type="submission" date="2015-07" db="EMBL/GenBank/DDBJ databases">
        <title>Genome sequencing of Kibdelosporangium phytohabitans.</title>
        <authorList>
            <person name="Qin S."/>
            <person name="Xing K."/>
        </authorList>
    </citation>
    <scope>NUCLEOTIDE SEQUENCE [LARGE SCALE GENOMIC DNA]</scope>
    <source>
        <strain evidence="9 10">KLBMP1111</strain>
    </source>
</reference>
<dbReference type="GO" id="GO:0004197">
    <property type="term" value="F:cysteine-type endopeptidase activity"/>
    <property type="evidence" value="ECO:0007669"/>
    <property type="project" value="InterPro"/>
</dbReference>
<dbReference type="KEGG" id="kphy:AOZ06_41620"/>
<name>A0A0N9IC57_9PSEU</name>
<feature type="domain" description="Peptidase C14 caspase" evidence="6">
    <location>
        <begin position="6"/>
        <end position="242"/>
    </location>
</feature>
<evidence type="ECO:0000313" key="9">
    <source>
        <dbReference type="EMBL" id="ALG12507.1"/>
    </source>
</evidence>
<dbReference type="AlphaFoldDB" id="A0A0N9IC57"/>
<dbReference type="NCBIfam" id="NF047832">
    <property type="entry name" value="caspase_w_EACC1"/>
    <property type="match status" value="1"/>
</dbReference>
<evidence type="ECO:0000259" key="7">
    <source>
        <dbReference type="Pfam" id="PF13086"/>
    </source>
</evidence>
<dbReference type="GO" id="GO:0043139">
    <property type="term" value="F:5'-3' DNA helicase activity"/>
    <property type="evidence" value="ECO:0007669"/>
    <property type="project" value="TreeGrafter"/>
</dbReference>
<gene>
    <name evidence="9" type="ORF">AOZ06_41620</name>
</gene>
<dbReference type="Pfam" id="PF13087">
    <property type="entry name" value="AAA_12"/>
    <property type="match status" value="1"/>
</dbReference>
<feature type="domain" description="DNA2/NAM7 helicase helicase" evidence="7">
    <location>
        <begin position="541"/>
        <end position="883"/>
    </location>
</feature>
<accession>A0A0N9IC57</accession>
<evidence type="ECO:0000256" key="2">
    <source>
        <dbReference type="ARBA" id="ARBA00022741"/>
    </source>
</evidence>
<evidence type="ECO:0000259" key="8">
    <source>
        <dbReference type="Pfam" id="PF13087"/>
    </source>
</evidence>
<dbReference type="Gene3D" id="3.40.50.1460">
    <property type="match status" value="1"/>
</dbReference>
<keyword evidence="5" id="KW-0067">ATP-binding</keyword>
<proteinExistence type="inferred from homology"/>
<evidence type="ECO:0000256" key="1">
    <source>
        <dbReference type="ARBA" id="ARBA00007913"/>
    </source>
</evidence>
<dbReference type="InterPro" id="IPR011600">
    <property type="entry name" value="Pept_C14_caspase"/>
</dbReference>
<dbReference type="PANTHER" id="PTHR43788:SF8">
    <property type="entry name" value="DNA-BINDING PROTEIN SMUBP-2"/>
    <property type="match status" value="1"/>
</dbReference>
<dbReference type="Gene3D" id="3.40.50.300">
    <property type="entry name" value="P-loop containing nucleotide triphosphate hydrolases"/>
    <property type="match status" value="2"/>
</dbReference>
<dbReference type="InterPro" id="IPR047187">
    <property type="entry name" value="SF1_C_Upf1"/>
</dbReference>
<evidence type="ECO:0000256" key="3">
    <source>
        <dbReference type="ARBA" id="ARBA00022801"/>
    </source>
</evidence>